<proteinExistence type="predicted"/>
<reference evidence="1 2" key="1">
    <citation type="submission" date="2019-08" db="EMBL/GenBank/DDBJ databases">
        <title>Deep-cultivation of Planctomycetes and their phenomic and genomic characterization uncovers novel biology.</title>
        <authorList>
            <person name="Wiegand S."/>
            <person name="Jogler M."/>
            <person name="Boedeker C."/>
            <person name="Pinto D."/>
            <person name="Vollmers J."/>
            <person name="Rivas-Marin E."/>
            <person name="Kohn T."/>
            <person name="Peeters S.H."/>
            <person name="Heuer A."/>
            <person name="Rast P."/>
            <person name="Oberbeckmann S."/>
            <person name="Bunk B."/>
            <person name="Jeske O."/>
            <person name="Meyerdierks A."/>
            <person name="Storesund J.E."/>
            <person name="Kallscheuer N."/>
            <person name="Luecker S."/>
            <person name="Lage O.M."/>
            <person name="Pohl T."/>
            <person name="Merkel B.J."/>
            <person name="Hornburger P."/>
            <person name="Mueller R.-W."/>
            <person name="Bruemmer F."/>
            <person name="Labrenz M."/>
            <person name="Spormann A.M."/>
            <person name="Op den Camp H."/>
            <person name="Overmann J."/>
            <person name="Amann R."/>
            <person name="Jetten M.S.M."/>
            <person name="Mascher T."/>
            <person name="Medema M.H."/>
            <person name="Devos D.P."/>
            <person name="Kaster A.-K."/>
            <person name="Ovreas L."/>
            <person name="Rohde M."/>
            <person name="Galperin M.Y."/>
            <person name="Jogler C."/>
        </authorList>
    </citation>
    <scope>NUCLEOTIDE SEQUENCE [LARGE SCALE GENOMIC DNA]</scope>
    <source>
        <strain evidence="1 2">OJF2</strain>
    </source>
</reference>
<dbReference type="AlphaFoldDB" id="A0A5B9VYP5"/>
<dbReference type="EMBL" id="CP042997">
    <property type="protein sequence ID" value="QEH32740.1"/>
    <property type="molecule type" value="Genomic_DNA"/>
</dbReference>
<sequence length="105" mass="11451">MGMLDLMKRGRDAWRDLAGKVVVIYEREGKGCVLSDVKVVDLGFNCFLVGRMQDLDPSDGRYSGVTAWVAASSIERMLCFGDIDAARRSFADATKETAPKSPTAS</sequence>
<gene>
    <name evidence="1" type="ORF">OJF2_12190</name>
</gene>
<dbReference type="KEGG" id="agv:OJF2_12190"/>
<evidence type="ECO:0000313" key="1">
    <source>
        <dbReference type="EMBL" id="QEH32740.1"/>
    </source>
</evidence>
<organism evidence="1 2">
    <name type="scientific">Aquisphaera giovannonii</name>
    <dbReference type="NCBI Taxonomy" id="406548"/>
    <lineage>
        <taxon>Bacteria</taxon>
        <taxon>Pseudomonadati</taxon>
        <taxon>Planctomycetota</taxon>
        <taxon>Planctomycetia</taxon>
        <taxon>Isosphaerales</taxon>
        <taxon>Isosphaeraceae</taxon>
        <taxon>Aquisphaera</taxon>
    </lineage>
</organism>
<keyword evidence="2" id="KW-1185">Reference proteome</keyword>
<accession>A0A5B9VYP5</accession>
<name>A0A5B9VYP5_9BACT</name>
<dbReference type="RefSeq" id="WP_148592132.1">
    <property type="nucleotide sequence ID" value="NZ_CP042997.1"/>
</dbReference>
<evidence type="ECO:0000313" key="2">
    <source>
        <dbReference type="Proteomes" id="UP000324233"/>
    </source>
</evidence>
<dbReference type="Proteomes" id="UP000324233">
    <property type="component" value="Chromosome"/>
</dbReference>
<protein>
    <submittedName>
        <fullName evidence="1">Uncharacterized protein</fullName>
    </submittedName>
</protein>